<reference evidence="2" key="2">
    <citation type="journal article" date="2014" name="ISME J.">
        <title>Microbial stratification in low pH oxic and suboxic macroscopic growths along an acid mine drainage.</title>
        <authorList>
            <person name="Mendez-Garcia C."/>
            <person name="Mesa V."/>
            <person name="Sprenger R.R."/>
            <person name="Richter M."/>
            <person name="Diez M.S."/>
            <person name="Solano J."/>
            <person name="Bargiela R."/>
            <person name="Golyshina O.V."/>
            <person name="Manteca A."/>
            <person name="Ramos J.L."/>
            <person name="Gallego J.R."/>
            <person name="Llorente I."/>
            <person name="Martins Dos Santos V.A."/>
            <person name="Jensen O.N."/>
            <person name="Pelaez A.I."/>
            <person name="Sanchez J."/>
            <person name="Ferrer M."/>
        </authorList>
    </citation>
    <scope>NUCLEOTIDE SEQUENCE</scope>
</reference>
<evidence type="ECO:0008006" key="3">
    <source>
        <dbReference type="Google" id="ProtNLM"/>
    </source>
</evidence>
<feature type="non-terminal residue" evidence="2">
    <location>
        <position position="1"/>
    </location>
</feature>
<evidence type="ECO:0000313" key="2">
    <source>
        <dbReference type="EMBL" id="EQD75698.1"/>
    </source>
</evidence>
<organism evidence="2">
    <name type="scientific">mine drainage metagenome</name>
    <dbReference type="NCBI Taxonomy" id="410659"/>
    <lineage>
        <taxon>unclassified sequences</taxon>
        <taxon>metagenomes</taxon>
        <taxon>ecological metagenomes</taxon>
    </lineage>
</organism>
<comment type="caution">
    <text evidence="2">The sequence shown here is derived from an EMBL/GenBank/DDBJ whole genome shotgun (WGS) entry which is preliminary data.</text>
</comment>
<sequence length="523" mass="58902">VKIQSIFNALNGTPYSNSNYVISGLIQFKNFNAIHLSLINYALTIPLHILRGPVILFIVQWGGIAAAGLILYSLALELGLNDKMAFLVFLISIIYVPTIMSGMYDMHYLSLFPLATLIIYYSFKKEKWVFAAVGVIFGFSLQESFMLLLPFIMGQVIIDRHGLKNATKIWKWKEKDYIFAMVAVFSIIIFFLELKYMQSLAPQRSFLITSSAGYGISFSNLFMFFKEKLLYLLIVFALLLFLPVISPEKLVIAVPGLLLILFSNHASFAQLQFQYSFILSGGILLAFITSLRKLQYIKEQSQALVISIKRKRAWHKLIRLVRKKHPLFLSSIIIIVLSLNIIFSPLSPLSSSLPNSRPIAIITPPEDINTLNNILGLVPSNASILASDFIFPHLATDPNSYPILHAVVNGSYVVSDKLPSNYTPEYIFIFPSDFSSAEQIVTVFPHSYGLLADGTLNFSQISGIRLVSVKDSLLLYKFNYLGTPTFFSPLNTFLQPQDFTINYGVFVKDANISNPQLLRVEYN</sequence>
<keyword evidence="1" id="KW-0812">Transmembrane</keyword>
<feature type="non-terminal residue" evidence="2">
    <location>
        <position position="523"/>
    </location>
</feature>
<feature type="transmembrane region" description="Helical" evidence="1">
    <location>
        <begin position="54"/>
        <end position="72"/>
    </location>
</feature>
<keyword evidence="1" id="KW-1133">Transmembrane helix</keyword>
<feature type="transmembrane region" description="Helical" evidence="1">
    <location>
        <begin position="106"/>
        <end position="123"/>
    </location>
</feature>
<protein>
    <recommendedName>
        <fullName evidence="3">Glycosyltransferase RgtA/B/C/D-like domain-containing protein</fullName>
    </recommendedName>
</protein>
<feature type="transmembrane region" description="Helical" evidence="1">
    <location>
        <begin position="130"/>
        <end position="157"/>
    </location>
</feature>
<feature type="transmembrane region" description="Helical" evidence="1">
    <location>
        <begin position="177"/>
        <end position="194"/>
    </location>
</feature>
<accession>T1C4D2</accession>
<feature type="transmembrane region" description="Helical" evidence="1">
    <location>
        <begin position="84"/>
        <end position="100"/>
    </location>
</feature>
<feature type="transmembrane region" description="Helical" evidence="1">
    <location>
        <begin position="326"/>
        <end position="346"/>
    </location>
</feature>
<dbReference type="Pfam" id="PF09852">
    <property type="entry name" value="DUF2079"/>
    <property type="match status" value="1"/>
</dbReference>
<dbReference type="EMBL" id="AUZX01002791">
    <property type="protein sequence ID" value="EQD75698.1"/>
    <property type="molecule type" value="Genomic_DNA"/>
</dbReference>
<name>T1C4D2_9ZZZZ</name>
<reference evidence="2" key="1">
    <citation type="submission" date="2013-08" db="EMBL/GenBank/DDBJ databases">
        <authorList>
            <person name="Mendez C."/>
            <person name="Richter M."/>
            <person name="Ferrer M."/>
            <person name="Sanchez J."/>
        </authorList>
    </citation>
    <scope>NUCLEOTIDE SEQUENCE</scope>
</reference>
<feature type="transmembrane region" description="Helical" evidence="1">
    <location>
        <begin position="273"/>
        <end position="291"/>
    </location>
</feature>
<gene>
    <name evidence="2" type="ORF">B1A_03826</name>
</gene>
<proteinExistence type="predicted"/>
<keyword evidence="1" id="KW-0472">Membrane</keyword>
<evidence type="ECO:0000256" key="1">
    <source>
        <dbReference type="SAM" id="Phobius"/>
    </source>
</evidence>
<dbReference type="AlphaFoldDB" id="T1C4D2"/>
<feature type="transmembrane region" description="Helical" evidence="1">
    <location>
        <begin position="229"/>
        <end position="245"/>
    </location>
</feature>
<dbReference type="InterPro" id="IPR018650">
    <property type="entry name" value="STSV1_Orf64"/>
</dbReference>